<evidence type="ECO:0000313" key="2">
    <source>
        <dbReference type="Proteomes" id="UP000051913"/>
    </source>
</evidence>
<comment type="caution">
    <text evidence="1">The sequence shown here is derived from an EMBL/GenBank/DDBJ whole genome shotgun (WGS) entry which is preliminary data.</text>
</comment>
<dbReference type="RefSeq" id="WP_057853690.1">
    <property type="nucleotide sequence ID" value="NZ_LLXX01000167.1"/>
</dbReference>
<organism evidence="1 2">
    <name type="scientific">Bradyrhizobium valentinum</name>
    <dbReference type="NCBI Taxonomy" id="1518501"/>
    <lineage>
        <taxon>Bacteria</taxon>
        <taxon>Pseudomonadati</taxon>
        <taxon>Pseudomonadota</taxon>
        <taxon>Alphaproteobacteria</taxon>
        <taxon>Hyphomicrobiales</taxon>
        <taxon>Nitrobacteraceae</taxon>
        <taxon>Bradyrhizobium</taxon>
    </lineage>
</organism>
<dbReference type="EMBL" id="LLXX01000167">
    <property type="protein sequence ID" value="KRR00168.1"/>
    <property type="molecule type" value="Genomic_DNA"/>
</dbReference>
<sequence>MPDISYEFLTKFFTDYLPFSPTPSQVEDFQSDLTLVSPYLLEASLIEVKAGTKGEILKYLPNDWRPAIFSVYNRKVAEHAQLFPVFHSFENALRSIVAVTLEQHYKHPRWWRAIYEELKRGGRAKNIAQIGGVPLARHAAFRIGTVILDIEGKQFPNGPIDAMANGYEFMHDCHLAHIRQLVEEHWAVFSPKFHPLSAADFTARFEKVREARNAVYHHRSLSGMSDVVAAAEELLDKLNFCLKFVHGKVADCEPTKLAFSVEAEKRHRTWVV</sequence>
<accession>A0A0R3KX96</accession>
<dbReference type="Proteomes" id="UP000051913">
    <property type="component" value="Unassembled WGS sequence"/>
</dbReference>
<proteinExistence type="predicted"/>
<evidence type="ECO:0008006" key="3">
    <source>
        <dbReference type="Google" id="ProtNLM"/>
    </source>
</evidence>
<reference evidence="1 2" key="1">
    <citation type="submission" date="2014-03" db="EMBL/GenBank/DDBJ databases">
        <title>Bradyrhizobium valentinum sp. nov., isolated from effective nodules of Lupinus mariae-josephae, a lupine endemic of basic-lime soils in Eastern Spain.</title>
        <authorList>
            <person name="Duran D."/>
            <person name="Rey L."/>
            <person name="Navarro A."/>
            <person name="Busquets A."/>
            <person name="Imperial J."/>
            <person name="Ruiz-Argueso T."/>
        </authorList>
    </citation>
    <scope>NUCLEOTIDE SEQUENCE [LARGE SCALE GENOMIC DNA]</scope>
    <source>
        <strain evidence="1 2">LmjM3</strain>
    </source>
</reference>
<name>A0A0R3KX96_9BRAD</name>
<dbReference type="AlphaFoldDB" id="A0A0R3KX96"/>
<protein>
    <recommendedName>
        <fullName evidence="3">Swt1-like HEPN domain-containing protein</fullName>
    </recommendedName>
</protein>
<evidence type="ECO:0000313" key="1">
    <source>
        <dbReference type="EMBL" id="KRR00168.1"/>
    </source>
</evidence>
<gene>
    <name evidence="1" type="ORF">CP49_34830</name>
</gene>
<keyword evidence="2" id="KW-1185">Reference proteome</keyword>